<name>A0A1D2JPK5_PARBR</name>
<sequence length="150" mass="17663">MTLSTERNQRQDFEGPGISLHGAGLSTWPLSSSYSLNDLHVNIILTDDDWNLRCLIDLKWACSRPIEMLHSPHRFESVDTIEIDLFEPVHQEFISILEGEENLRDANTITRTFRELYFPIGYWTSRRLFLQKCWKATQLMAEKLKKEFRC</sequence>
<gene>
    <name evidence="1" type="ORF">ACO22_00413</name>
</gene>
<comment type="caution">
    <text evidence="1">The sequence shown here is derived from an EMBL/GenBank/DDBJ whole genome shotgun (WGS) entry which is preliminary data.</text>
</comment>
<organism evidence="1 2">
    <name type="scientific">Paracoccidioides brasiliensis</name>
    <dbReference type="NCBI Taxonomy" id="121759"/>
    <lineage>
        <taxon>Eukaryota</taxon>
        <taxon>Fungi</taxon>
        <taxon>Dikarya</taxon>
        <taxon>Ascomycota</taxon>
        <taxon>Pezizomycotina</taxon>
        <taxon>Eurotiomycetes</taxon>
        <taxon>Eurotiomycetidae</taxon>
        <taxon>Onygenales</taxon>
        <taxon>Ajellomycetaceae</taxon>
        <taxon>Paracoccidioides</taxon>
    </lineage>
</organism>
<proteinExistence type="predicted"/>
<dbReference type="EMBL" id="LZYO01000007">
    <property type="protein sequence ID" value="ODH45118.1"/>
    <property type="molecule type" value="Genomic_DNA"/>
</dbReference>
<evidence type="ECO:0000313" key="1">
    <source>
        <dbReference type="EMBL" id="ODH45118.1"/>
    </source>
</evidence>
<protein>
    <recommendedName>
        <fullName evidence="3">Aminoglycoside phosphotransferase domain-containing protein</fullName>
    </recommendedName>
</protein>
<dbReference type="AlphaFoldDB" id="A0A1D2JPK5"/>
<reference evidence="1 2" key="1">
    <citation type="submission" date="2016-06" db="EMBL/GenBank/DDBJ databases">
        <authorList>
            <person name="Kjaerup R.B."/>
            <person name="Dalgaard T.S."/>
            <person name="Juul-Madsen H.R."/>
        </authorList>
    </citation>
    <scope>NUCLEOTIDE SEQUENCE [LARGE SCALE GENOMIC DNA]</scope>
    <source>
        <strain evidence="1 2">Pb300</strain>
    </source>
</reference>
<dbReference type="Proteomes" id="UP000242814">
    <property type="component" value="Unassembled WGS sequence"/>
</dbReference>
<evidence type="ECO:0008006" key="3">
    <source>
        <dbReference type="Google" id="ProtNLM"/>
    </source>
</evidence>
<evidence type="ECO:0000313" key="2">
    <source>
        <dbReference type="Proteomes" id="UP000242814"/>
    </source>
</evidence>
<accession>A0A1D2JPK5</accession>